<dbReference type="EMBL" id="BPLF01000003">
    <property type="protein sequence ID" value="GIX64598.1"/>
    <property type="molecule type" value="Genomic_DNA"/>
</dbReference>
<dbReference type="GeneID" id="94196079"/>
<dbReference type="SUPFAM" id="SSF50978">
    <property type="entry name" value="WD40 repeat-like"/>
    <property type="match status" value="1"/>
</dbReference>
<dbReference type="Gene3D" id="2.130.10.10">
    <property type="entry name" value="YVTN repeat-like/Quinoprotein amine dehydrogenase"/>
    <property type="match status" value="2"/>
</dbReference>
<proteinExistence type="predicted"/>
<dbReference type="SMART" id="SM00320">
    <property type="entry name" value="WD40"/>
    <property type="match status" value="5"/>
</dbReference>
<comment type="caution">
    <text evidence="2">The sequence shown here is derived from an EMBL/GenBank/DDBJ whole genome shotgun (WGS) entry which is preliminary data.</text>
</comment>
<sequence>MDRNCVSSGVCFFPDARWRCDISCSSLSRDGCYLATGTRQGSVVLWKVRRQRQTPARHPVSLHRFKELYERSSDVAFEPYFMLVASNNPIAFPVKQVAFASGFRSSHSLKCGWDDTVGSYSGVENAEEVLVALHKDNSVAVWSLTDCRCLHKVKGPPFAIKRMCVLPDDRFIALVGRCKINVIDLWRLKLIGMLELNGSCHFDKTTYTSGRSKLFRGASGSDPATDANSSNVSNASASSSPDCTKPAKPRYILRANCGPVPFELPYKAENTTASTRNKTAPCEATYTEERHACPLLISALLDNNELVTWDLTAPIMSYKAKHGASNGPIVVVTRWDRHNDASFPSQKRSHRGRDRFYHFLSRQSFLRHGHHGKHRSPDGVDAGSNFAVLREWLPELEGQPAELRTIDRHIFVMVGVRIIVWHYGYDGSLARVAELLSLAADGTMSTEPWHGFQCVRVLRELTLLVAWVANGRVSVFAVPDAPDQPLALVATHRFPRFDPLLRRGEHVHVHVRGGSPHHEHLDYTQSGCSSLRFRLIRHTPGGRLSVGMPHHKFWMCVCTDSLLSDCFSPARAGVIASCLFHDSESTHRLELQRDGTLRRIDISTGDTRELPSCRSIQDCLRSAARSHRMKSLVLPGSTVMEWLQPPSPELSTPPAHVDRALMHCVGSNYLVVCVGASDILVYSLASLDLALVLRHFHHTSVRAIYDTFTVSYRGPKVTDAVLHGNDDTFVSVGSDGGLVLVQLSPLLDDLAEDCALHPIRESAIYSDMESDGDDSRSAPPWSALDHFTSTSSTRRGIHRMQRSEALLHSEIERVVLNSKKNTLFVLTHSSILLWRLSDGRFLRALPYLETYRQAVWVASDSSSGSDHKLRNASTLANTLTSFLTTEWPSTTFGTVANDSYQRYLEQCTPHDLLSLSIFQERHFKRRISTSLHTSFLRMNFAPSPSSDPDVTEKAANPLPGKASCGPSPRGLTRLRHITQGSQHVCRAWHVLRGSRSRPCVLPTGRLICSHLRCHLALDKTLLARPTTVSHAVPVLIFPLQEVLSNLKGNGGSLLAKVVGRGTVCYLGIPSGTFSIPLRYSVAPLERLDRLSSHDTVVSTYFLNDYIRKEKQWPGIRRSFTFPCMFDQRKVMYQLYSTEDVHPNGYFSTCMLLWDAVVAFHSGASSCSHWARSADVWLLAHLMVVCACRDGFSAISKALINTLCGLSRDQLYLHVCRALAVFCCSTSRRGPSVAFPGIRVCHCHATTFSFGKHCGFCLQPSHDLGDGEFARLEMPLPWEEDASLLLLVTVVTEKSLSSMCNFVCVSNKQYSFAAYVAQLMLPHMLASDEDKPPHRDDSPPGRRAFDPRAYCLEMFAGCFPSAWTLKDLDDHGISSSSLCKNRIHSLTRSFYQSAEGNRSPAAQFILSALALYRSTKSAHWLSILRGCFSQDPPLVIRIMRWVVRERRVDKWYIETSVKLILDFVTEFRDRAVAHLPDMVVIIVRCLDPSDSHVRMLMLKPATSALFHLVKNFPMVAFYQDTQRFAVGSSSGHVLIYDLRTATKCRVLGGDVKSVASLAFSSTGDYIAAYYMDPPCLVLWNCSSSGLLGGLIHSGKNGHKVIKLKPVEANPSASAMDVKLQSKSNREWFLHREDGRGYMISI</sequence>
<dbReference type="InterPro" id="IPR049916">
    <property type="entry name" value="WDR72-like"/>
</dbReference>
<dbReference type="InterPro" id="IPR001680">
    <property type="entry name" value="WD40_rpt"/>
</dbReference>
<dbReference type="Proteomes" id="UP001497744">
    <property type="component" value="Unassembled WGS sequence"/>
</dbReference>
<dbReference type="InterPro" id="IPR011047">
    <property type="entry name" value="Quinoprotein_ADH-like_sf"/>
</dbReference>
<keyword evidence="3" id="KW-1185">Reference proteome</keyword>
<accession>A0AAV4LXA0</accession>
<dbReference type="PANTHER" id="PTHR44099:SF4">
    <property type="entry name" value="RABCONNECTIN-3B, ISOFORM A"/>
    <property type="match status" value="1"/>
</dbReference>
<dbReference type="SUPFAM" id="SSF50998">
    <property type="entry name" value="Quinoprotein alcohol dehydrogenase-like"/>
    <property type="match status" value="1"/>
</dbReference>
<dbReference type="InterPro" id="IPR015943">
    <property type="entry name" value="WD40/YVTN_repeat-like_dom_sf"/>
</dbReference>
<feature type="region of interest" description="Disordered" evidence="1">
    <location>
        <begin position="943"/>
        <end position="965"/>
    </location>
</feature>
<reference evidence="2 3" key="1">
    <citation type="submission" date="2021-06" db="EMBL/GenBank/DDBJ databases">
        <title>Genome sequence of Babesia caballi.</title>
        <authorList>
            <person name="Yamagishi J."/>
            <person name="Kidaka T."/>
            <person name="Ochi A."/>
        </authorList>
    </citation>
    <scope>NUCLEOTIDE SEQUENCE [LARGE SCALE GENOMIC DNA]</scope>
    <source>
        <strain evidence="2">USDA-D6B2</strain>
    </source>
</reference>
<gene>
    <name evidence="2" type="ORF">BcabD6B2_40330</name>
</gene>
<protein>
    <submittedName>
        <fullName evidence="2">WD domain, G-beta repeat-containing protein</fullName>
    </submittedName>
</protein>
<dbReference type="InterPro" id="IPR036322">
    <property type="entry name" value="WD40_repeat_dom_sf"/>
</dbReference>
<dbReference type="RefSeq" id="XP_067716667.1">
    <property type="nucleotide sequence ID" value="XM_067860566.1"/>
</dbReference>
<feature type="region of interest" description="Disordered" evidence="1">
    <location>
        <begin position="218"/>
        <end position="244"/>
    </location>
</feature>
<evidence type="ECO:0000313" key="2">
    <source>
        <dbReference type="EMBL" id="GIX64598.1"/>
    </source>
</evidence>
<organism evidence="2 3">
    <name type="scientific">Babesia caballi</name>
    <dbReference type="NCBI Taxonomy" id="5871"/>
    <lineage>
        <taxon>Eukaryota</taxon>
        <taxon>Sar</taxon>
        <taxon>Alveolata</taxon>
        <taxon>Apicomplexa</taxon>
        <taxon>Aconoidasida</taxon>
        <taxon>Piroplasmida</taxon>
        <taxon>Babesiidae</taxon>
        <taxon>Babesia</taxon>
    </lineage>
</organism>
<dbReference type="GO" id="GO:0005737">
    <property type="term" value="C:cytoplasm"/>
    <property type="evidence" value="ECO:0007669"/>
    <property type="project" value="TreeGrafter"/>
</dbReference>
<feature type="compositionally biased region" description="Low complexity" evidence="1">
    <location>
        <begin position="227"/>
        <end position="240"/>
    </location>
</feature>
<evidence type="ECO:0000313" key="3">
    <source>
        <dbReference type="Proteomes" id="UP001497744"/>
    </source>
</evidence>
<evidence type="ECO:0000256" key="1">
    <source>
        <dbReference type="SAM" id="MobiDB-lite"/>
    </source>
</evidence>
<dbReference type="PANTHER" id="PTHR44099">
    <property type="entry name" value="RABCONNECTIN-3B, ISOFORM A"/>
    <property type="match status" value="1"/>
</dbReference>
<name>A0AAV4LXA0_BABCB</name>